<dbReference type="Gene3D" id="3.90.1300.10">
    <property type="entry name" value="Amidase signature (AS) domain"/>
    <property type="match status" value="1"/>
</dbReference>
<dbReference type="EMBL" id="WVUK01000055">
    <property type="protein sequence ID" value="KAF7493599.1"/>
    <property type="molecule type" value="Genomic_DNA"/>
</dbReference>
<dbReference type="GO" id="GO:0012505">
    <property type="term" value="C:endomembrane system"/>
    <property type="evidence" value="ECO:0007669"/>
    <property type="project" value="TreeGrafter"/>
</dbReference>
<reference evidence="3" key="2">
    <citation type="submission" date="2020-01" db="EMBL/GenBank/DDBJ databases">
        <authorList>
            <person name="Korhonen P.K.K."/>
            <person name="Guangxu M.G."/>
            <person name="Wang T.W."/>
            <person name="Stroehlein A.J.S."/>
            <person name="Young N.D."/>
            <person name="Ang C.-S.A."/>
            <person name="Fernando D.W.F."/>
            <person name="Lu H.L."/>
            <person name="Taylor S.T."/>
            <person name="Ehtesham M.E.M."/>
            <person name="Najaraj S.H.N."/>
            <person name="Harsha G.H.G."/>
            <person name="Madugundu A.M."/>
            <person name="Renuse S.R."/>
            <person name="Holt D.H."/>
            <person name="Pandey A.P."/>
            <person name="Papenfuss A.P."/>
            <person name="Gasser R.B.G."/>
            <person name="Fischer K.F."/>
        </authorList>
    </citation>
    <scope>NUCLEOTIDE SEQUENCE</scope>
    <source>
        <strain evidence="3">SSS_KF_BRIS2020</strain>
    </source>
</reference>
<gene>
    <name evidence="3" type="ORF">SSS_3048</name>
</gene>
<dbReference type="InterPro" id="IPR020556">
    <property type="entry name" value="Amidase_CS"/>
</dbReference>
<dbReference type="PROSITE" id="PS00571">
    <property type="entry name" value="AMIDASES"/>
    <property type="match status" value="1"/>
</dbReference>
<evidence type="ECO:0000313" key="4">
    <source>
        <dbReference type="EnsemblMetazoa" id="KAF7493599.1"/>
    </source>
</evidence>
<keyword evidence="3" id="KW-0378">Hydrolase</keyword>
<dbReference type="AlphaFoldDB" id="A0A834R9Q5"/>
<dbReference type="EnsemblMetazoa" id="SSS_3048s_mrna">
    <property type="protein sequence ID" value="KAF7493599.1"/>
    <property type="gene ID" value="SSS_3048"/>
</dbReference>
<protein>
    <submittedName>
        <fullName evidence="3">Fatty-acid amide hydrolase 2</fullName>
    </submittedName>
</protein>
<keyword evidence="5" id="KW-1185">Reference proteome</keyword>
<evidence type="ECO:0000256" key="1">
    <source>
        <dbReference type="ARBA" id="ARBA00009199"/>
    </source>
</evidence>
<sequence length="482" mass="54744">MSAKSNDLSFKKIFLLLPFQEKIESLLMMLLYFGLRQLRTIMDALTDLLGWIWYWPKRNHLPSITNDLLLQSTSHLLREIRSGNLKCETLVKAYIDRIEKVNPLINALVYNCFDRALEEARDYDRRIENVLSSANVDSQNDQQDRVLELPLLGIPVSVKESIAVKDYPMTCGLYSRKDCKMDYDAKAVTNLRKAGAIVIGKQIGGTNVPEFLLWWDTNNRLYGSTNNPYDLSRISGGSSGGEAALISSAGSLIGIGSDIGGSIRIPTFFCGIFGHKPTSHVVDLHGCFPYCGHQIREKFLVIGPICRYAVDLKPTLKCMIGDDHKTLERLNLDSPVDLKKSKFYFLYEDGDPFKTKVSNEIKNGIKNVRNFLENSLHYQCEDIELSLLRKNFFIWLTNLSDCDAPSLAEELTERKYKLNGYVELLKSILGLSHFRKISCLNVIGESLIYSQERRKSPQFRSLINDGIKLREQLCSLLGKMIT</sequence>
<name>A0A834R9Q5_SARSC</name>
<proteinExistence type="inferred from homology"/>
<comment type="similarity">
    <text evidence="1">Belongs to the amidase family.</text>
</comment>
<accession>A0A834R9Q5</accession>
<dbReference type="Proteomes" id="UP000070412">
    <property type="component" value="Unassembled WGS sequence"/>
</dbReference>
<dbReference type="SUPFAM" id="SSF75304">
    <property type="entry name" value="Amidase signature (AS) enzymes"/>
    <property type="match status" value="1"/>
</dbReference>
<feature type="domain" description="Amidase" evidence="2">
    <location>
        <begin position="90"/>
        <end position="374"/>
    </location>
</feature>
<dbReference type="InterPro" id="IPR036928">
    <property type="entry name" value="AS_sf"/>
</dbReference>
<dbReference type="PANTHER" id="PTHR43372">
    <property type="entry name" value="FATTY-ACID AMIDE HYDROLASE"/>
    <property type="match status" value="1"/>
</dbReference>
<dbReference type="InterPro" id="IPR023631">
    <property type="entry name" value="Amidase_dom"/>
</dbReference>
<evidence type="ECO:0000313" key="3">
    <source>
        <dbReference type="EMBL" id="KAF7493599.1"/>
    </source>
</evidence>
<dbReference type="GO" id="GO:0016787">
    <property type="term" value="F:hydrolase activity"/>
    <property type="evidence" value="ECO:0007669"/>
    <property type="project" value="UniProtKB-KW"/>
</dbReference>
<evidence type="ECO:0000313" key="5">
    <source>
        <dbReference type="Proteomes" id="UP000070412"/>
    </source>
</evidence>
<organism evidence="3">
    <name type="scientific">Sarcoptes scabiei</name>
    <name type="common">Itch mite</name>
    <name type="synonym">Acarus scabiei</name>
    <dbReference type="NCBI Taxonomy" id="52283"/>
    <lineage>
        <taxon>Eukaryota</taxon>
        <taxon>Metazoa</taxon>
        <taxon>Ecdysozoa</taxon>
        <taxon>Arthropoda</taxon>
        <taxon>Chelicerata</taxon>
        <taxon>Arachnida</taxon>
        <taxon>Acari</taxon>
        <taxon>Acariformes</taxon>
        <taxon>Sarcoptiformes</taxon>
        <taxon>Astigmata</taxon>
        <taxon>Psoroptidia</taxon>
        <taxon>Sarcoptoidea</taxon>
        <taxon>Sarcoptidae</taxon>
        <taxon>Sarcoptinae</taxon>
        <taxon>Sarcoptes</taxon>
    </lineage>
</organism>
<evidence type="ECO:0000259" key="2">
    <source>
        <dbReference type="Pfam" id="PF01425"/>
    </source>
</evidence>
<dbReference type="PANTHER" id="PTHR43372:SF4">
    <property type="entry name" value="FATTY-ACID AMIDE HYDROLASE 2"/>
    <property type="match status" value="1"/>
</dbReference>
<reference evidence="5" key="1">
    <citation type="journal article" date="2020" name="PLoS Negl. Trop. Dis.">
        <title>High-quality nuclear genome for Sarcoptes scabiei-A critical resource for a neglected parasite.</title>
        <authorList>
            <person name="Korhonen P.K."/>
            <person name="Gasser R.B."/>
            <person name="Ma G."/>
            <person name="Wang T."/>
            <person name="Stroehlein A.J."/>
            <person name="Young N.D."/>
            <person name="Ang C.S."/>
            <person name="Fernando D.D."/>
            <person name="Lu H.C."/>
            <person name="Taylor S."/>
            <person name="Reynolds S.L."/>
            <person name="Mofiz E."/>
            <person name="Najaraj S.H."/>
            <person name="Gowda H."/>
            <person name="Madugundu A."/>
            <person name="Renuse S."/>
            <person name="Holt D."/>
            <person name="Pandey A."/>
            <person name="Papenfuss A.T."/>
            <person name="Fischer K."/>
        </authorList>
    </citation>
    <scope>NUCLEOTIDE SEQUENCE [LARGE SCALE GENOMIC DNA]</scope>
</reference>
<reference evidence="4" key="3">
    <citation type="submission" date="2022-06" db="UniProtKB">
        <authorList>
            <consortium name="EnsemblMetazoa"/>
        </authorList>
    </citation>
    <scope>IDENTIFICATION</scope>
</reference>
<dbReference type="Pfam" id="PF01425">
    <property type="entry name" value="Amidase"/>
    <property type="match status" value="1"/>
</dbReference>
<dbReference type="OrthoDB" id="6428749at2759"/>
<dbReference type="InterPro" id="IPR052739">
    <property type="entry name" value="FAAH2"/>
</dbReference>